<comment type="caution">
    <text evidence="1">The sequence shown here is derived from an EMBL/GenBank/DDBJ whole genome shotgun (WGS) entry which is preliminary data.</text>
</comment>
<dbReference type="SUPFAM" id="SSF47240">
    <property type="entry name" value="Ferritin-like"/>
    <property type="match status" value="1"/>
</dbReference>
<gene>
    <name evidence="1" type="ORF">IC620_00665</name>
</gene>
<dbReference type="EMBL" id="JACXAH010000002">
    <property type="protein sequence ID" value="MBD1370873.1"/>
    <property type="molecule type" value="Genomic_DNA"/>
</dbReference>
<organism evidence="1 2">
    <name type="scientific">Polycladospora coralii</name>
    <dbReference type="NCBI Taxonomy" id="2771432"/>
    <lineage>
        <taxon>Bacteria</taxon>
        <taxon>Bacillati</taxon>
        <taxon>Bacillota</taxon>
        <taxon>Bacilli</taxon>
        <taxon>Bacillales</taxon>
        <taxon>Thermoactinomycetaceae</taxon>
        <taxon>Polycladospora</taxon>
    </lineage>
</organism>
<dbReference type="InterPro" id="IPR009078">
    <property type="entry name" value="Ferritin-like_SF"/>
</dbReference>
<keyword evidence="2" id="KW-1185">Reference proteome</keyword>
<name>A0A926RSX1_9BACL</name>
<protein>
    <recommendedName>
        <fullName evidence="3">Spore coat protein</fullName>
    </recommendedName>
</protein>
<reference evidence="1" key="1">
    <citation type="submission" date="2020-09" db="EMBL/GenBank/DDBJ databases">
        <title>A novel bacterium of genus Hazenella, isolated from South China Sea.</title>
        <authorList>
            <person name="Huang H."/>
            <person name="Mo K."/>
            <person name="Hu Y."/>
        </authorList>
    </citation>
    <scope>NUCLEOTIDE SEQUENCE</scope>
    <source>
        <strain evidence="1">IB182357</strain>
    </source>
</reference>
<proteinExistence type="predicted"/>
<accession>A0A926RSX1</accession>
<dbReference type="Proteomes" id="UP000661691">
    <property type="component" value="Unassembled WGS sequence"/>
</dbReference>
<dbReference type="AlphaFoldDB" id="A0A926RSX1"/>
<dbReference type="RefSeq" id="WP_191139221.1">
    <property type="nucleotide sequence ID" value="NZ_JACXAG020000002.1"/>
</dbReference>
<evidence type="ECO:0000313" key="1">
    <source>
        <dbReference type="EMBL" id="MBD1370873.1"/>
    </source>
</evidence>
<evidence type="ECO:0008006" key="3">
    <source>
        <dbReference type="Google" id="ProtNLM"/>
    </source>
</evidence>
<sequence>MQITSKDLNYLADELSWEMLAMKKCAHYANECQDTEVKQMIDSVGQMHQQHYITLLQQLQSATGGLMATMQQQNSPNHTYTQ</sequence>
<evidence type="ECO:0000313" key="2">
    <source>
        <dbReference type="Proteomes" id="UP000661691"/>
    </source>
</evidence>